<keyword evidence="6" id="KW-1185">Reference proteome</keyword>
<feature type="signal peptide" evidence="3">
    <location>
        <begin position="1"/>
        <end position="18"/>
    </location>
</feature>
<evidence type="ECO:0000259" key="4">
    <source>
        <dbReference type="Pfam" id="PF24854"/>
    </source>
</evidence>
<reference evidence="5 6" key="1">
    <citation type="submission" date="2024-01" db="EMBL/GenBank/DDBJ databases">
        <authorList>
            <person name="Allen C."/>
            <person name="Tagirdzhanova G."/>
        </authorList>
    </citation>
    <scope>NUCLEOTIDE SEQUENCE [LARGE SCALE GENOMIC DNA]</scope>
    <source>
        <strain evidence="5 6">CBS 573.63</strain>
    </source>
</reference>
<gene>
    <name evidence="5" type="ORF">SEPCBS57363_005287</name>
</gene>
<dbReference type="EMBL" id="CAWUOM010000114">
    <property type="protein sequence ID" value="CAK7272718.1"/>
    <property type="molecule type" value="Genomic_DNA"/>
</dbReference>
<dbReference type="PANTHER" id="PTHR40622:SF1">
    <property type="match status" value="1"/>
</dbReference>
<organism evidence="5 6">
    <name type="scientific">Sporothrix epigloea</name>
    <dbReference type="NCBI Taxonomy" id="1892477"/>
    <lineage>
        <taxon>Eukaryota</taxon>
        <taxon>Fungi</taxon>
        <taxon>Dikarya</taxon>
        <taxon>Ascomycota</taxon>
        <taxon>Pezizomycotina</taxon>
        <taxon>Sordariomycetes</taxon>
        <taxon>Sordariomycetidae</taxon>
        <taxon>Ophiostomatales</taxon>
        <taxon>Ophiostomataceae</taxon>
        <taxon>Sporothrix</taxon>
    </lineage>
</organism>
<feature type="compositionally biased region" description="Basic and acidic residues" evidence="1">
    <location>
        <begin position="449"/>
        <end position="460"/>
    </location>
</feature>
<keyword evidence="2" id="KW-0472">Membrane</keyword>
<comment type="caution">
    <text evidence="5">The sequence shown here is derived from an EMBL/GenBank/DDBJ whole genome shotgun (WGS) entry which is preliminary data.</text>
</comment>
<feature type="compositionally biased region" description="Basic and acidic residues" evidence="1">
    <location>
        <begin position="168"/>
        <end position="195"/>
    </location>
</feature>
<keyword evidence="2" id="KW-0812">Transmembrane</keyword>
<name>A0ABP0DWN5_9PEZI</name>
<accession>A0ABP0DWN5</accession>
<evidence type="ECO:0000256" key="2">
    <source>
        <dbReference type="SAM" id="Phobius"/>
    </source>
</evidence>
<sequence>MLSKALLAATLVTSTASAFLLPPPSDAAAQRMRHHHHMGAGSSVEQVHDDSMMSSLYHDYSKVGVPCPGCSIQFRKHGKHHMSDVNDKDESKDIKLITLTDVPNHINLDFSIDHAANGDRLLVNGFEIYPTVDINKGALMAVQVPDHFHKSKKHHMHDEDKKEEDDEELKKRNCHDRMQKEHSHDDKAKDGEGKMKSKHHGKHGKHLVEVPLGYAMQMQSTGHDDSNGMDVLVMNMQIIEVNNLFVQNIPAVNIRVIRTPGPNSALMIARIDVDGKDADEQPEGHQETNDEERLAAIHKELDACSNILCRWKVLLSSRIKAHHNGCMGKAMAKLMGGKGAAKDEQQHHHHHHHHHDEEEEMIDSEEGVVSDPAYRTRHHSFIRLVEKFVSHVLLPVFVGATVGAGSFFIGYAIATALVSLWRLAFRRNAVKLDSTQSQKVASVPVESRYANEKAVDEEKSGLMAAASQELPPYEDRDTEGSN</sequence>
<dbReference type="PANTHER" id="PTHR40622">
    <property type="match status" value="1"/>
</dbReference>
<feature type="region of interest" description="Disordered" evidence="1">
    <location>
        <begin position="338"/>
        <end position="364"/>
    </location>
</feature>
<proteinExistence type="predicted"/>
<dbReference type="Proteomes" id="UP001642501">
    <property type="component" value="Unassembled WGS sequence"/>
</dbReference>
<protein>
    <recommendedName>
        <fullName evidence="4">DUF7728 domain-containing protein</fullName>
    </recommendedName>
</protein>
<dbReference type="InterPro" id="IPR056145">
    <property type="entry name" value="DUF7728"/>
</dbReference>
<evidence type="ECO:0000313" key="5">
    <source>
        <dbReference type="EMBL" id="CAK7272718.1"/>
    </source>
</evidence>
<dbReference type="Pfam" id="PF24854">
    <property type="entry name" value="DUF7728"/>
    <property type="match status" value="1"/>
</dbReference>
<feature type="region of interest" description="Disordered" evidence="1">
    <location>
        <begin position="441"/>
        <end position="482"/>
    </location>
</feature>
<keyword evidence="2" id="KW-1133">Transmembrane helix</keyword>
<keyword evidence="3" id="KW-0732">Signal</keyword>
<feature type="compositionally biased region" description="Basic and acidic residues" evidence="1">
    <location>
        <begin position="473"/>
        <end position="482"/>
    </location>
</feature>
<feature type="domain" description="DUF7728" evidence="4">
    <location>
        <begin position="62"/>
        <end position="273"/>
    </location>
</feature>
<feature type="chain" id="PRO_5047127765" description="DUF7728 domain-containing protein" evidence="3">
    <location>
        <begin position="19"/>
        <end position="482"/>
    </location>
</feature>
<feature type="region of interest" description="Disordered" evidence="1">
    <location>
        <begin position="149"/>
        <end position="203"/>
    </location>
</feature>
<feature type="transmembrane region" description="Helical" evidence="2">
    <location>
        <begin position="392"/>
        <end position="421"/>
    </location>
</feature>
<evidence type="ECO:0000256" key="1">
    <source>
        <dbReference type="SAM" id="MobiDB-lite"/>
    </source>
</evidence>
<evidence type="ECO:0000313" key="6">
    <source>
        <dbReference type="Proteomes" id="UP001642501"/>
    </source>
</evidence>
<evidence type="ECO:0000256" key="3">
    <source>
        <dbReference type="SAM" id="SignalP"/>
    </source>
</evidence>